<dbReference type="CDD" id="cd13132">
    <property type="entry name" value="MATE_eukaryotic"/>
    <property type="match status" value="1"/>
</dbReference>
<sequence>MEKSLLTKEREEKREGCCLSITTWGWGHGEFVQEAKRIGYLAGPMVAVNLSQYFLQIISIMMVGHLSQLSLSSTAIAISLAAVSGFSPLYGLSTALETLCGQAYGAQQYQKLANQTYTAIFSIILVCLPLSLVWIYMGKFLVLMGQDPTISHEAGKFIIWLIPALFAYGTLQALVRYFQTQSLIIPLLVSSCVTLCFHIPLCWVLVYKSRLGHLGAALAIGMSYWLNVILLGLYMKYTNASSKTRVPISMEMFQGIGEFFRFAIPSAVMICLEWWSFELLILLSGLLPNPTETSVLSVCLSTISTPYMIPDGIAAAASTRVSNELGAGNPQGARSAVAVVMSITVAQALILSLALFASRGVFGYVFSNDIEVVDYVTTMAPLCMHLWAAELNLVFLHISGIARGCGWQDLGAYVNLGAYYLCGLPVAAILGFWLQMSGQGLWIGILVGASVQALLLSIITSCTNWEKQVYPPLIIPSSLQF</sequence>
<dbReference type="Pfam" id="PF01554">
    <property type="entry name" value="MatE"/>
    <property type="match status" value="2"/>
</dbReference>
<dbReference type="GO" id="GO:0042910">
    <property type="term" value="F:xenobiotic transmembrane transporter activity"/>
    <property type="evidence" value="ECO:0007669"/>
    <property type="project" value="InterPro"/>
</dbReference>
<evidence type="ECO:0000313" key="7">
    <source>
        <dbReference type="EnsemblPlants" id="QL01p002979:mrna"/>
    </source>
</evidence>
<dbReference type="Proteomes" id="UP000594261">
    <property type="component" value="Chromosome 1"/>
</dbReference>
<evidence type="ECO:0000256" key="3">
    <source>
        <dbReference type="ARBA" id="ARBA00022692"/>
    </source>
</evidence>
<keyword evidence="5 6" id="KW-0472">Membrane</keyword>
<feature type="transmembrane region" description="Helical" evidence="6">
    <location>
        <begin position="187"/>
        <end position="207"/>
    </location>
</feature>
<dbReference type="InParanoid" id="A0A7N2KKJ0"/>
<evidence type="ECO:0000256" key="1">
    <source>
        <dbReference type="ARBA" id="ARBA00004141"/>
    </source>
</evidence>
<comment type="similarity">
    <text evidence="2 6">Belongs to the multi antimicrobial extrusion (MATE) (TC 2.A.66.1) family.</text>
</comment>
<evidence type="ECO:0000256" key="6">
    <source>
        <dbReference type="RuleBase" id="RU004914"/>
    </source>
</evidence>
<dbReference type="FunCoup" id="A0A7N2KKJ0">
    <property type="interactions" value="194"/>
</dbReference>
<evidence type="ECO:0000256" key="2">
    <source>
        <dbReference type="ARBA" id="ARBA00010199"/>
    </source>
</evidence>
<dbReference type="EMBL" id="LRBV02000001">
    <property type="status" value="NOT_ANNOTATED_CDS"/>
    <property type="molecule type" value="Genomic_DNA"/>
</dbReference>
<dbReference type="AlphaFoldDB" id="A0A7N2KKJ0"/>
<dbReference type="EnsemblPlants" id="QL01p002979:mrna">
    <property type="protein sequence ID" value="QL01p002979:mrna"/>
    <property type="gene ID" value="QL01p002979"/>
</dbReference>
<reference evidence="7" key="2">
    <citation type="submission" date="2021-01" db="UniProtKB">
        <authorList>
            <consortium name="EnsemblPlants"/>
        </authorList>
    </citation>
    <scope>IDENTIFICATION</scope>
</reference>
<dbReference type="PANTHER" id="PTHR11206">
    <property type="entry name" value="MULTIDRUG RESISTANCE PROTEIN"/>
    <property type="match status" value="1"/>
</dbReference>
<protein>
    <recommendedName>
        <fullName evidence="6">Protein DETOXIFICATION</fullName>
    </recommendedName>
    <alternativeName>
        <fullName evidence="6">Multidrug and toxic compound extrusion protein</fullName>
    </alternativeName>
</protein>
<keyword evidence="4 6" id="KW-1133">Transmembrane helix</keyword>
<dbReference type="GO" id="GO:0016020">
    <property type="term" value="C:membrane"/>
    <property type="evidence" value="ECO:0007669"/>
    <property type="project" value="UniProtKB-SubCell"/>
</dbReference>
<evidence type="ECO:0000313" key="8">
    <source>
        <dbReference type="Proteomes" id="UP000594261"/>
    </source>
</evidence>
<feature type="transmembrane region" description="Helical" evidence="6">
    <location>
        <begin position="213"/>
        <end position="235"/>
    </location>
</feature>
<proteinExistence type="inferred from homology"/>
<dbReference type="GO" id="GO:1990961">
    <property type="term" value="P:xenobiotic detoxification by transmembrane export across the plasma membrane"/>
    <property type="evidence" value="ECO:0007669"/>
    <property type="project" value="InterPro"/>
</dbReference>
<evidence type="ECO:0000256" key="5">
    <source>
        <dbReference type="ARBA" id="ARBA00023136"/>
    </source>
</evidence>
<feature type="transmembrane region" description="Helical" evidence="6">
    <location>
        <begin position="38"/>
        <end position="63"/>
    </location>
</feature>
<keyword evidence="3 6" id="KW-0812">Transmembrane</keyword>
<dbReference type="OMA" id="WIYMGEI"/>
<dbReference type="InterPro" id="IPR002528">
    <property type="entry name" value="MATE_fam"/>
</dbReference>
<feature type="transmembrane region" description="Helical" evidence="6">
    <location>
        <begin position="157"/>
        <end position="175"/>
    </location>
</feature>
<reference evidence="7 8" key="1">
    <citation type="journal article" date="2016" name="G3 (Bethesda)">
        <title>First Draft Assembly and Annotation of the Genome of a California Endemic Oak Quercus lobata Nee (Fagaceae).</title>
        <authorList>
            <person name="Sork V.L."/>
            <person name="Fitz-Gibbon S.T."/>
            <person name="Puiu D."/>
            <person name="Crepeau M."/>
            <person name="Gugger P.F."/>
            <person name="Sherman R."/>
            <person name="Stevens K."/>
            <person name="Langley C.H."/>
            <person name="Pellegrini M."/>
            <person name="Salzberg S.L."/>
        </authorList>
    </citation>
    <scope>NUCLEOTIDE SEQUENCE [LARGE SCALE GENOMIC DNA]</scope>
    <source>
        <strain evidence="7 8">cv. SW786</strain>
    </source>
</reference>
<name>A0A7N2KKJ0_QUELO</name>
<evidence type="ECO:0000256" key="4">
    <source>
        <dbReference type="ARBA" id="ARBA00022989"/>
    </source>
</evidence>
<feature type="transmembrane region" description="Helical" evidence="6">
    <location>
        <begin position="336"/>
        <end position="358"/>
    </location>
</feature>
<dbReference type="InterPro" id="IPR045069">
    <property type="entry name" value="MATE_euk"/>
</dbReference>
<feature type="transmembrane region" description="Helical" evidence="6">
    <location>
        <begin position="75"/>
        <end position="96"/>
    </location>
</feature>
<feature type="transmembrane region" description="Helical" evidence="6">
    <location>
        <begin position="440"/>
        <end position="459"/>
    </location>
</feature>
<comment type="subcellular location">
    <subcellularLocation>
        <location evidence="1">Membrane</location>
        <topology evidence="1">Multi-pass membrane protein</topology>
    </subcellularLocation>
</comment>
<feature type="transmembrane region" description="Helical" evidence="6">
    <location>
        <begin position="378"/>
        <end position="398"/>
    </location>
</feature>
<organism evidence="7 8">
    <name type="scientific">Quercus lobata</name>
    <name type="common">Valley oak</name>
    <dbReference type="NCBI Taxonomy" id="97700"/>
    <lineage>
        <taxon>Eukaryota</taxon>
        <taxon>Viridiplantae</taxon>
        <taxon>Streptophyta</taxon>
        <taxon>Embryophyta</taxon>
        <taxon>Tracheophyta</taxon>
        <taxon>Spermatophyta</taxon>
        <taxon>Magnoliopsida</taxon>
        <taxon>eudicotyledons</taxon>
        <taxon>Gunneridae</taxon>
        <taxon>Pentapetalae</taxon>
        <taxon>rosids</taxon>
        <taxon>fabids</taxon>
        <taxon>Fagales</taxon>
        <taxon>Fagaceae</taxon>
        <taxon>Quercus</taxon>
    </lineage>
</organism>
<dbReference type="NCBIfam" id="TIGR00797">
    <property type="entry name" value="matE"/>
    <property type="match status" value="1"/>
</dbReference>
<dbReference type="GO" id="GO:0015297">
    <property type="term" value="F:antiporter activity"/>
    <property type="evidence" value="ECO:0007669"/>
    <property type="project" value="InterPro"/>
</dbReference>
<feature type="transmembrane region" description="Helical" evidence="6">
    <location>
        <begin position="117"/>
        <end position="137"/>
    </location>
</feature>
<dbReference type="Gramene" id="QL01p002979:mrna">
    <property type="protein sequence ID" value="QL01p002979:mrna"/>
    <property type="gene ID" value="QL01p002979"/>
</dbReference>
<accession>A0A7N2KKJ0</accession>
<feature type="transmembrane region" description="Helical" evidence="6">
    <location>
        <begin position="410"/>
        <end position="434"/>
    </location>
</feature>
<keyword evidence="8" id="KW-1185">Reference proteome</keyword>